<comment type="caution">
    <text evidence="1">The sequence shown here is derived from an EMBL/GenBank/DDBJ whole genome shotgun (WGS) entry which is preliminary data.</text>
</comment>
<evidence type="ECO:0000313" key="1">
    <source>
        <dbReference type="EMBL" id="KAL1866523.1"/>
    </source>
</evidence>
<evidence type="ECO:0000313" key="2">
    <source>
        <dbReference type="Proteomes" id="UP001583177"/>
    </source>
</evidence>
<proteinExistence type="predicted"/>
<dbReference type="Proteomes" id="UP001583177">
    <property type="component" value="Unassembled WGS sequence"/>
</dbReference>
<keyword evidence="2" id="KW-1185">Reference proteome</keyword>
<sequence>MVAPDDKIILELGSSDDLAGDLKKTFNNGLRELVASFQKSKIRDFRTIAQGIVEFRRRFLGDSSRVLHLEGVSI</sequence>
<name>A0ABR3WS82_9PEZI</name>
<accession>A0ABR3WS82</accession>
<organism evidence="1 2">
    <name type="scientific">Diaporthe australafricana</name>
    <dbReference type="NCBI Taxonomy" id="127596"/>
    <lineage>
        <taxon>Eukaryota</taxon>
        <taxon>Fungi</taxon>
        <taxon>Dikarya</taxon>
        <taxon>Ascomycota</taxon>
        <taxon>Pezizomycotina</taxon>
        <taxon>Sordariomycetes</taxon>
        <taxon>Sordariomycetidae</taxon>
        <taxon>Diaporthales</taxon>
        <taxon>Diaporthaceae</taxon>
        <taxon>Diaporthe</taxon>
    </lineage>
</organism>
<protein>
    <submittedName>
        <fullName evidence="1">Uncharacterized protein</fullName>
    </submittedName>
</protein>
<reference evidence="1 2" key="1">
    <citation type="journal article" date="2024" name="IMA Fungus">
        <title>IMA Genome - F19 : A genome assembly and annotation guide to empower mycologists, including annotated draft genome sequences of Ceratocystis pirilliformis, Diaporthe australafricana, Fusarium ophioides, Paecilomyces lecythidis, and Sporothrix stenoceras.</title>
        <authorList>
            <person name="Aylward J."/>
            <person name="Wilson A.M."/>
            <person name="Visagie C.M."/>
            <person name="Spraker J."/>
            <person name="Barnes I."/>
            <person name="Buitendag C."/>
            <person name="Ceriani C."/>
            <person name="Del Mar Angel L."/>
            <person name="du Plessis D."/>
            <person name="Fuchs T."/>
            <person name="Gasser K."/>
            <person name="Kramer D."/>
            <person name="Li W."/>
            <person name="Munsamy K."/>
            <person name="Piso A."/>
            <person name="Price J.L."/>
            <person name="Sonnekus B."/>
            <person name="Thomas C."/>
            <person name="van der Nest A."/>
            <person name="van Dijk A."/>
            <person name="van Heerden A."/>
            <person name="van Vuuren N."/>
            <person name="Yilmaz N."/>
            <person name="Duong T.A."/>
            <person name="van der Merwe N.A."/>
            <person name="Wingfield M.J."/>
            <person name="Wingfield B.D."/>
        </authorList>
    </citation>
    <scope>NUCLEOTIDE SEQUENCE [LARGE SCALE GENOMIC DNA]</scope>
    <source>
        <strain evidence="1 2">CMW 18300</strain>
    </source>
</reference>
<dbReference type="EMBL" id="JAWRVE010000055">
    <property type="protein sequence ID" value="KAL1866523.1"/>
    <property type="molecule type" value="Genomic_DNA"/>
</dbReference>
<gene>
    <name evidence="1" type="ORF">Daus18300_006758</name>
</gene>